<keyword evidence="2" id="KW-0472">Membrane</keyword>
<dbReference type="EMBL" id="BLQM01000015">
    <property type="protein sequence ID" value="GMH50480.1"/>
    <property type="molecule type" value="Genomic_DNA"/>
</dbReference>
<feature type="transmembrane region" description="Helical" evidence="2">
    <location>
        <begin position="328"/>
        <end position="350"/>
    </location>
</feature>
<evidence type="ECO:0000256" key="2">
    <source>
        <dbReference type="SAM" id="Phobius"/>
    </source>
</evidence>
<reference evidence="4" key="1">
    <citation type="journal article" date="2023" name="Commun. Biol.">
        <title>Genome analysis of Parmales, the sister group of diatoms, reveals the evolutionary specialization of diatoms from phago-mixotrophs to photoautotrophs.</title>
        <authorList>
            <person name="Ban H."/>
            <person name="Sato S."/>
            <person name="Yoshikawa S."/>
            <person name="Yamada K."/>
            <person name="Nakamura Y."/>
            <person name="Ichinomiya M."/>
            <person name="Sato N."/>
            <person name="Blanc-Mathieu R."/>
            <person name="Endo H."/>
            <person name="Kuwata A."/>
            <person name="Ogata H."/>
        </authorList>
    </citation>
    <scope>NUCLEOTIDE SEQUENCE [LARGE SCALE GENOMIC DNA]</scope>
</reference>
<gene>
    <name evidence="3" type="ORF">TL16_g00783</name>
</gene>
<feature type="transmembrane region" description="Helical" evidence="2">
    <location>
        <begin position="570"/>
        <end position="590"/>
    </location>
</feature>
<feature type="transmembrane region" description="Helical" evidence="2">
    <location>
        <begin position="158"/>
        <end position="177"/>
    </location>
</feature>
<evidence type="ECO:0000256" key="1">
    <source>
        <dbReference type="SAM" id="MobiDB-lite"/>
    </source>
</evidence>
<feature type="transmembrane region" description="Helical" evidence="2">
    <location>
        <begin position="541"/>
        <end position="564"/>
    </location>
</feature>
<keyword evidence="2" id="KW-0812">Transmembrane</keyword>
<keyword evidence="2" id="KW-1133">Transmembrane helix</keyword>
<feature type="region of interest" description="Disordered" evidence="1">
    <location>
        <begin position="1"/>
        <end position="32"/>
    </location>
</feature>
<comment type="caution">
    <text evidence="3">The sequence shown here is derived from an EMBL/GenBank/DDBJ whole genome shotgun (WGS) entry which is preliminary data.</text>
</comment>
<evidence type="ECO:0000313" key="3">
    <source>
        <dbReference type="EMBL" id="GMH50480.1"/>
    </source>
</evidence>
<sequence>MESSSSVTFSNPPPPSSSQTTLAGTTKKRQTIDLTRKAAKTRMKLAANSALFATSLEAAAKHGSLRGRAQSNWRRAMAAEEEKSKAAAKFKPFQAFYTFMVELLPPYFLSPLLVLIVHGWEKGWHVCGHRRVLPLYKYQIMSDNPNPPSWIFFQARSFLLSFLGPWNASFCMVFFFMNRRLLYDDGFELSEFLIFISFYIVRASVIAIKYGYYSDEDLAKLEEGPDTGRWNVAQSDKKMLLAGWCGTPRLLPGVLQECINDAQVFVEVDLEKLHFKRAHQESLDWNTDGKMEMDCDDADKVSALHVLSRIITSTFGESIFSRTRYVRFCILGVWCVAWTAPVLKVCFGLPMFGTKWQTNLMGGLVIVNETIFATLTLLLLACTAHDFYRRCNATRMLSKLMTLPGMPEEEFYSNFGATDKDVEIPSDVLLKEWKRKRQGSTDSSATSNTGLKESAEGVVQMANLAIYMKEQKKGQQSGDSIEDHIVHGVSANMKQQSQSDKKSESCCRYIHFDIRDPENAFAWMLTRRTLRKCGAAYFRRGALFCANYMFAAILSVVIANSYIWTETPHYIFGEVALIVYFIVLTFTFVASAHFASTLQELVGDDRLMLKRDGFLIEKEIIDVNSEIHSLKAHANTPGKQPKVQEESGELELDELESYNQVLETSRSFIRSAEELVAYEEEDHDPIIILGFKADDVIITSILSLCLGSLWLIYEGYSNSDYRYDASGLFHSNSE</sequence>
<dbReference type="AlphaFoldDB" id="A0A9W7DQC8"/>
<accession>A0A9W7DQC8</accession>
<feature type="transmembrane region" description="Helical" evidence="2">
    <location>
        <begin position="696"/>
        <end position="713"/>
    </location>
</feature>
<organism evidence="3 4">
    <name type="scientific">Triparma laevis f. inornata</name>
    <dbReference type="NCBI Taxonomy" id="1714386"/>
    <lineage>
        <taxon>Eukaryota</taxon>
        <taxon>Sar</taxon>
        <taxon>Stramenopiles</taxon>
        <taxon>Ochrophyta</taxon>
        <taxon>Bolidophyceae</taxon>
        <taxon>Parmales</taxon>
        <taxon>Triparmaceae</taxon>
        <taxon>Triparma</taxon>
    </lineage>
</organism>
<protein>
    <submittedName>
        <fullName evidence="3">Uncharacterized protein</fullName>
    </submittedName>
</protein>
<name>A0A9W7DQC8_9STRA</name>
<evidence type="ECO:0000313" key="4">
    <source>
        <dbReference type="Proteomes" id="UP001162640"/>
    </source>
</evidence>
<feature type="transmembrane region" description="Helical" evidence="2">
    <location>
        <begin position="192"/>
        <end position="212"/>
    </location>
</feature>
<feature type="compositionally biased region" description="Low complexity" evidence="1">
    <location>
        <begin position="1"/>
        <end position="10"/>
    </location>
</feature>
<proteinExistence type="predicted"/>
<feature type="transmembrane region" description="Helical" evidence="2">
    <location>
        <begin position="370"/>
        <end position="388"/>
    </location>
</feature>
<dbReference type="Proteomes" id="UP001162640">
    <property type="component" value="Unassembled WGS sequence"/>
</dbReference>